<dbReference type="InterPro" id="IPR036490">
    <property type="entry name" value="ThsB_TIR-like_sf"/>
</dbReference>
<dbReference type="EMBL" id="CP036273">
    <property type="protein sequence ID" value="QDU21870.1"/>
    <property type="molecule type" value="Genomic_DNA"/>
</dbReference>
<dbReference type="KEGG" id="uli:ETAA1_38430"/>
<dbReference type="Gene3D" id="3.40.50.11200">
    <property type="match status" value="1"/>
</dbReference>
<evidence type="ECO:0000313" key="3">
    <source>
        <dbReference type="Proteomes" id="UP000319576"/>
    </source>
</evidence>
<name>A0A517XWI8_9BACT</name>
<feature type="domain" description="Thoeris protein ThsB TIR-like" evidence="1">
    <location>
        <begin position="7"/>
        <end position="97"/>
    </location>
</feature>
<dbReference type="Proteomes" id="UP000319576">
    <property type="component" value="Chromosome"/>
</dbReference>
<protein>
    <recommendedName>
        <fullName evidence="1">Thoeris protein ThsB TIR-like domain-containing protein</fullName>
    </recommendedName>
</protein>
<dbReference type="InterPro" id="IPR015032">
    <property type="entry name" value="ThsB__TIR-like_domain"/>
</dbReference>
<evidence type="ECO:0000313" key="2">
    <source>
        <dbReference type="EMBL" id="QDU21870.1"/>
    </source>
</evidence>
<reference evidence="2 3" key="1">
    <citation type="submission" date="2019-02" db="EMBL/GenBank/DDBJ databases">
        <title>Deep-cultivation of Planctomycetes and their phenomic and genomic characterization uncovers novel biology.</title>
        <authorList>
            <person name="Wiegand S."/>
            <person name="Jogler M."/>
            <person name="Boedeker C."/>
            <person name="Pinto D."/>
            <person name="Vollmers J."/>
            <person name="Rivas-Marin E."/>
            <person name="Kohn T."/>
            <person name="Peeters S.H."/>
            <person name="Heuer A."/>
            <person name="Rast P."/>
            <person name="Oberbeckmann S."/>
            <person name="Bunk B."/>
            <person name="Jeske O."/>
            <person name="Meyerdierks A."/>
            <person name="Storesund J.E."/>
            <person name="Kallscheuer N."/>
            <person name="Luecker S."/>
            <person name="Lage O.M."/>
            <person name="Pohl T."/>
            <person name="Merkel B.J."/>
            <person name="Hornburger P."/>
            <person name="Mueller R.-W."/>
            <person name="Bruemmer F."/>
            <person name="Labrenz M."/>
            <person name="Spormann A.M."/>
            <person name="Op den Camp H."/>
            <person name="Overmann J."/>
            <person name="Amann R."/>
            <person name="Jetten M.S.M."/>
            <person name="Mascher T."/>
            <person name="Medema M.H."/>
            <person name="Devos D.P."/>
            <person name="Kaster A.-K."/>
            <person name="Ovreas L."/>
            <person name="Rohde M."/>
            <person name="Galperin M.Y."/>
            <person name="Jogler C."/>
        </authorList>
    </citation>
    <scope>NUCLEOTIDE SEQUENCE [LARGE SCALE GENOMIC DNA]</scope>
    <source>
        <strain evidence="2 3">ETA_A1</strain>
    </source>
</reference>
<dbReference type="SUPFAM" id="SSF52206">
    <property type="entry name" value="Hypothetical protein MTH538"/>
    <property type="match status" value="1"/>
</dbReference>
<dbReference type="RefSeq" id="WP_145241148.1">
    <property type="nucleotide sequence ID" value="NZ_CP036273.1"/>
</dbReference>
<dbReference type="AlphaFoldDB" id="A0A517XWI8"/>
<gene>
    <name evidence="2" type="ORF">ETAA1_38430</name>
</gene>
<sequence length="126" mass="14198">MAKKRVFISFAVEDVRARDLLVGQSKHDDTPFEFVDMSVKEPWDSEWKTRCRTKIRGCDGVIALLSKNTQYASGALWEIKCAVEEGIPITGVHIYKDSKGPIPSDLIGHDVIEWTWDGIGDFIDSL</sequence>
<evidence type="ECO:0000259" key="1">
    <source>
        <dbReference type="Pfam" id="PF08937"/>
    </source>
</evidence>
<organism evidence="2 3">
    <name type="scientific">Urbifossiella limnaea</name>
    <dbReference type="NCBI Taxonomy" id="2528023"/>
    <lineage>
        <taxon>Bacteria</taxon>
        <taxon>Pseudomonadati</taxon>
        <taxon>Planctomycetota</taxon>
        <taxon>Planctomycetia</taxon>
        <taxon>Gemmatales</taxon>
        <taxon>Gemmataceae</taxon>
        <taxon>Urbifossiella</taxon>
    </lineage>
</organism>
<accession>A0A517XWI8</accession>
<proteinExistence type="predicted"/>
<keyword evidence="3" id="KW-1185">Reference proteome</keyword>
<dbReference type="OrthoDB" id="9809731at2"/>
<dbReference type="Pfam" id="PF08937">
    <property type="entry name" value="ThsB_TIR"/>
    <property type="match status" value="1"/>
</dbReference>